<dbReference type="EMBL" id="PEWV01000074">
    <property type="protein sequence ID" value="PIU40960.1"/>
    <property type="molecule type" value="Genomic_DNA"/>
</dbReference>
<organism evidence="2 3">
    <name type="scientific">Candidatus Aquitaenariimonas noxiae</name>
    <dbReference type="NCBI Taxonomy" id="1974741"/>
    <lineage>
        <taxon>Bacteria</taxon>
        <taxon>Pseudomonadati</taxon>
        <taxon>Candidatus Omnitrophota</taxon>
        <taxon>Candidatus Aquitaenariimonas</taxon>
    </lineage>
</organism>
<gene>
    <name evidence="2" type="ORF">COS99_07800</name>
</gene>
<keyword evidence="1" id="KW-1133">Transmembrane helix</keyword>
<feature type="transmembrane region" description="Helical" evidence="1">
    <location>
        <begin position="6"/>
        <end position="29"/>
    </location>
</feature>
<accession>A0A2J0KX07</accession>
<protein>
    <recommendedName>
        <fullName evidence="4">Ferric oxidoreductase domain-containing protein</fullName>
    </recommendedName>
</protein>
<sequence length="64" mass="7334">MPIDELMKIAGILAFVFLFAAAASGILLFKFHVRWLNLKWHMRFGILSAFFAIVHLALVIYLNI</sequence>
<reference evidence="2 3" key="1">
    <citation type="submission" date="2017-09" db="EMBL/GenBank/DDBJ databases">
        <title>Depth-based differentiation of microbial function through sediment-hosted aquifers and enrichment of novel symbionts in the deep terrestrial subsurface.</title>
        <authorList>
            <person name="Probst A.J."/>
            <person name="Ladd B."/>
            <person name="Jarett J.K."/>
            <person name="Geller-Mcgrath D.E."/>
            <person name="Sieber C.M."/>
            <person name="Emerson J.B."/>
            <person name="Anantharaman K."/>
            <person name="Thomas B.C."/>
            <person name="Malmstrom R."/>
            <person name="Stieglmeier M."/>
            <person name="Klingl A."/>
            <person name="Woyke T."/>
            <person name="Ryan C.M."/>
            <person name="Banfield J.F."/>
        </authorList>
    </citation>
    <scope>NUCLEOTIDE SEQUENCE [LARGE SCALE GENOMIC DNA]</scope>
    <source>
        <strain evidence="2">CG07_land_8_20_14_0_80_42_15</strain>
    </source>
</reference>
<feature type="transmembrane region" description="Helical" evidence="1">
    <location>
        <begin position="41"/>
        <end position="62"/>
    </location>
</feature>
<keyword evidence="1" id="KW-0812">Transmembrane</keyword>
<dbReference type="AlphaFoldDB" id="A0A2J0KX07"/>
<dbReference type="Proteomes" id="UP000230052">
    <property type="component" value="Unassembled WGS sequence"/>
</dbReference>
<proteinExistence type="predicted"/>
<evidence type="ECO:0000313" key="2">
    <source>
        <dbReference type="EMBL" id="PIU40960.1"/>
    </source>
</evidence>
<comment type="caution">
    <text evidence="2">The sequence shown here is derived from an EMBL/GenBank/DDBJ whole genome shotgun (WGS) entry which is preliminary data.</text>
</comment>
<evidence type="ECO:0000313" key="3">
    <source>
        <dbReference type="Proteomes" id="UP000230052"/>
    </source>
</evidence>
<evidence type="ECO:0000256" key="1">
    <source>
        <dbReference type="SAM" id="Phobius"/>
    </source>
</evidence>
<name>A0A2J0KX07_9BACT</name>
<evidence type="ECO:0008006" key="4">
    <source>
        <dbReference type="Google" id="ProtNLM"/>
    </source>
</evidence>
<keyword evidence="1" id="KW-0472">Membrane</keyword>